<dbReference type="STRING" id="946483.Cenrod_2143"/>
<dbReference type="PANTHER" id="PTHR44591">
    <property type="entry name" value="STRESS RESPONSE REGULATOR PROTEIN 1"/>
    <property type="match status" value="1"/>
</dbReference>
<feature type="modified residue" description="4-aspartylphosphate" evidence="2">
    <location>
        <position position="112"/>
    </location>
</feature>
<dbReference type="Pfam" id="PF00072">
    <property type="entry name" value="Response_reg"/>
    <property type="match status" value="1"/>
</dbReference>
<dbReference type="PROSITE" id="PS50110">
    <property type="entry name" value="RESPONSE_REGULATORY"/>
    <property type="match status" value="1"/>
</dbReference>
<dbReference type="SUPFAM" id="SSF52172">
    <property type="entry name" value="CheY-like"/>
    <property type="match status" value="1"/>
</dbReference>
<evidence type="ECO:0000313" key="4">
    <source>
        <dbReference type="EMBL" id="AGX88213.1"/>
    </source>
</evidence>
<dbReference type="Proteomes" id="UP000017184">
    <property type="component" value="Chromosome"/>
</dbReference>
<dbReference type="Gene3D" id="3.40.50.2300">
    <property type="match status" value="1"/>
</dbReference>
<organism evidence="4 5">
    <name type="scientific">Candidatus Symbiobacter mobilis CR</name>
    <dbReference type="NCBI Taxonomy" id="946483"/>
    <lineage>
        <taxon>Bacteria</taxon>
        <taxon>Pseudomonadati</taxon>
        <taxon>Pseudomonadota</taxon>
        <taxon>Betaproteobacteria</taxon>
        <taxon>Burkholderiales</taxon>
        <taxon>Comamonadaceae</taxon>
    </lineage>
</organism>
<dbReference type="HOGENOM" id="CLU_1472663_0_0_4"/>
<dbReference type="InterPro" id="IPR001789">
    <property type="entry name" value="Sig_transdc_resp-reg_receiver"/>
</dbReference>
<gene>
    <name evidence="4" type="ORF">Cenrod_2143</name>
</gene>
<evidence type="ECO:0000313" key="5">
    <source>
        <dbReference type="Proteomes" id="UP000017184"/>
    </source>
</evidence>
<keyword evidence="1 2" id="KW-0597">Phosphoprotein</keyword>
<dbReference type="OrthoDB" id="5421695at2"/>
<dbReference type="eggNOG" id="COG0784">
    <property type="taxonomic scope" value="Bacteria"/>
</dbReference>
<protein>
    <submittedName>
        <fullName evidence="4">Response regulator receiver protein</fullName>
    </submittedName>
</protein>
<dbReference type="CDD" id="cd00156">
    <property type="entry name" value="REC"/>
    <property type="match status" value="1"/>
</dbReference>
<keyword evidence="5" id="KW-1185">Reference proteome</keyword>
<accession>U5ND92</accession>
<feature type="domain" description="Response regulatory" evidence="3">
    <location>
        <begin position="62"/>
        <end position="175"/>
    </location>
</feature>
<evidence type="ECO:0000259" key="3">
    <source>
        <dbReference type="PROSITE" id="PS50110"/>
    </source>
</evidence>
<evidence type="ECO:0000256" key="1">
    <source>
        <dbReference type="ARBA" id="ARBA00022553"/>
    </source>
</evidence>
<name>U5ND92_9BURK</name>
<evidence type="ECO:0000256" key="2">
    <source>
        <dbReference type="PROSITE-ProRule" id="PRU00169"/>
    </source>
</evidence>
<dbReference type="GO" id="GO:0000160">
    <property type="term" value="P:phosphorelay signal transduction system"/>
    <property type="evidence" value="ECO:0007669"/>
    <property type="project" value="InterPro"/>
</dbReference>
<reference evidence="4 5" key="1">
    <citation type="journal article" date="2013" name="Genome Biol.">
        <title>Genomic analysis reveals key aspects of prokaryotic symbiosis in the phototrophic consortium "Chlorochromatium aggregatum".</title>
        <authorList>
            <person name="Liu Z."/>
            <person name="Muller J."/>
            <person name="Li T."/>
            <person name="Alvey R.M."/>
            <person name="Vogl K."/>
            <person name="Frigaard N.U."/>
            <person name="Rockwell N.C."/>
            <person name="Boyd E.S."/>
            <person name="Tomsho L.P."/>
            <person name="Schuster S.C."/>
            <person name="Henke P."/>
            <person name="Rohde M."/>
            <person name="Overmann J."/>
            <person name="Bryant D.A."/>
        </authorList>
    </citation>
    <scope>NUCLEOTIDE SEQUENCE [LARGE SCALE GENOMIC DNA]</scope>
    <source>
        <strain evidence="4">CR</strain>
    </source>
</reference>
<dbReference type="SMART" id="SM00448">
    <property type="entry name" value="REC"/>
    <property type="match status" value="1"/>
</dbReference>
<dbReference type="KEGG" id="cbx:Cenrod_2143"/>
<dbReference type="PANTHER" id="PTHR44591:SF18">
    <property type="entry name" value="REGULATORY PROTEIN"/>
    <property type="match status" value="1"/>
</dbReference>
<dbReference type="InterPro" id="IPR050595">
    <property type="entry name" value="Bact_response_regulator"/>
</dbReference>
<dbReference type="AlphaFoldDB" id="U5ND92"/>
<sequence length="183" mass="18987">MDYLGDYLGSIHGSRIDGISAVPVADGCCQPLCYIATRPVFSSTSCPVSHPSDPSGMADSPAVLVVDDDDFTAQMTAMVLDAAGFAAVTAEGGIDALDVVAQYPSIGVVVSDFEMPFLDGPGLYAELREQGYQQPFVLLTGKDPAALSVLPPGISAVLTKDERLSEDLPALVGELLRGALGHS</sequence>
<dbReference type="EMBL" id="CP004885">
    <property type="protein sequence ID" value="AGX88213.1"/>
    <property type="molecule type" value="Genomic_DNA"/>
</dbReference>
<dbReference type="InterPro" id="IPR011006">
    <property type="entry name" value="CheY-like_superfamily"/>
</dbReference>
<proteinExistence type="predicted"/>